<feature type="compositionally biased region" description="Low complexity" evidence="7">
    <location>
        <begin position="769"/>
        <end position="778"/>
    </location>
</feature>
<evidence type="ECO:0000256" key="1">
    <source>
        <dbReference type="ARBA" id="ARBA00004282"/>
    </source>
</evidence>
<feature type="region of interest" description="Disordered" evidence="7">
    <location>
        <begin position="769"/>
        <end position="882"/>
    </location>
</feature>
<dbReference type="PANTHER" id="PTHR10372:SF27">
    <property type="entry name" value="ADHERENS JUNCTION PROTEIN P120"/>
    <property type="match status" value="1"/>
</dbReference>
<dbReference type="InterPro" id="IPR000225">
    <property type="entry name" value="Armadillo"/>
</dbReference>
<name>A0ABM1SLV1_LIMPO</name>
<feature type="repeat" description="ARM" evidence="6">
    <location>
        <begin position="617"/>
        <end position="654"/>
    </location>
</feature>
<evidence type="ECO:0000313" key="9">
    <source>
        <dbReference type="RefSeq" id="XP_022244607.1"/>
    </source>
</evidence>
<feature type="compositionally biased region" description="Basic and acidic residues" evidence="7">
    <location>
        <begin position="855"/>
        <end position="865"/>
    </location>
</feature>
<keyword evidence="5" id="KW-0965">Cell junction</keyword>
<dbReference type="InterPro" id="IPR011989">
    <property type="entry name" value="ARM-like"/>
</dbReference>
<dbReference type="Gene3D" id="1.25.10.10">
    <property type="entry name" value="Leucine-rich Repeat Variant"/>
    <property type="match status" value="1"/>
</dbReference>
<reference evidence="9" key="1">
    <citation type="submission" date="2025-08" db="UniProtKB">
        <authorList>
            <consortium name="RefSeq"/>
        </authorList>
    </citation>
    <scope>IDENTIFICATION</scope>
    <source>
        <tissue evidence="9">Muscle</tissue>
    </source>
</reference>
<evidence type="ECO:0000256" key="7">
    <source>
        <dbReference type="SAM" id="MobiDB-lite"/>
    </source>
</evidence>
<evidence type="ECO:0000256" key="2">
    <source>
        <dbReference type="ARBA" id="ARBA00005462"/>
    </source>
</evidence>
<keyword evidence="3" id="KW-0677">Repeat</keyword>
<dbReference type="GeneID" id="106461822"/>
<keyword evidence="4" id="KW-0130">Cell adhesion</keyword>
<feature type="repeat" description="ARM" evidence="6">
    <location>
        <begin position="311"/>
        <end position="356"/>
    </location>
</feature>
<accession>A0ABM1SLV1</accession>
<evidence type="ECO:0000256" key="3">
    <source>
        <dbReference type="ARBA" id="ARBA00022737"/>
    </source>
</evidence>
<comment type="similarity">
    <text evidence="2">Belongs to the beta-catenin family.</text>
</comment>
<gene>
    <name evidence="9" type="primary">LOC106461822</name>
</gene>
<organism evidence="8 9">
    <name type="scientific">Limulus polyphemus</name>
    <name type="common">Atlantic horseshoe crab</name>
    <dbReference type="NCBI Taxonomy" id="6850"/>
    <lineage>
        <taxon>Eukaryota</taxon>
        <taxon>Metazoa</taxon>
        <taxon>Ecdysozoa</taxon>
        <taxon>Arthropoda</taxon>
        <taxon>Chelicerata</taxon>
        <taxon>Merostomata</taxon>
        <taxon>Xiphosura</taxon>
        <taxon>Limulidae</taxon>
        <taxon>Limulus</taxon>
    </lineage>
</organism>
<dbReference type="Proteomes" id="UP000694941">
    <property type="component" value="Unplaced"/>
</dbReference>
<dbReference type="InterPro" id="IPR016024">
    <property type="entry name" value="ARM-type_fold"/>
</dbReference>
<dbReference type="Pfam" id="PF00514">
    <property type="entry name" value="Arm"/>
    <property type="match status" value="4"/>
</dbReference>
<feature type="compositionally biased region" description="Basic and acidic residues" evidence="7">
    <location>
        <begin position="535"/>
        <end position="547"/>
    </location>
</feature>
<evidence type="ECO:0000256" key="4">
    <source>
        <dbReference type="ARBA" id="ARBA00022889"/>
    </source>
</evidence>
<dbReference type="SMART" id="SM00185">
    <property type="entry name" value="ARM"/>
    <property type="match status" value="5"/>
</dbReference>
<dbReference type="RefSeq" id="XP_022244607.1">
    <property type="nucleotide sequence ID" value="XM_022388899.1"/>
</dbReference>
<proteinExistence type="inferred from homology"/>
<keyword evidence="8" id="KW-1185">Reference proteome</keyword>
<feature type="repeat" description="ARM" evidence="6">
    <location>
        <begin position="355"/>
        <end position="398"/>
    </location>
</feature>
<feature type="compositionally biased region" description="Basic and acidic residues" evidence="7">
    <location>
        <begin position="790"/>
        <end position="801"/>
    </location>
</feature>
<dbReference type="SUPFAM" id="SSF48371">
    <property type="entry name" value="ARM repeat"/>
    <property type="match status" value="1"/>
</dbReference>
<evidence type="ECO:0000313" key="8">
    <source>
        <dbReference type="Proteomes" id="UP000694941"/>
    </source>
</evidence>
<feature type="region of interest" description="Disordered" evidence="7">
    <location>
        <begin position="523"/>
        <end position="560"/>
    </location>
</feature>
<feature type="compositionally biased region" description="Basic and acidic residues" evidence="7">
    <location>
        <begin position="812"/>
        <end position="832"/>
    </location>
</feature>
<protein>
    <submittedName>
        <fullName evidence="9">Catenin delta-2-like isoform X1</fullName>
    </submittedName>
</protein>
<dbReference type="PROSITE" id="PS50176">
    <property type="entry name" value="ARM_REPEAT"/>
    <property type="match status" value="3"/>
</dbReference>
<evidence type="ECO:0000256" key="5">
    <source>
        <dbReference type="ARBA" id="ARBA00022949"/>
    </source>
</evidence>
<sequence>MIGSCPVRPFNTEPQAINYSPYISGHEPLSHTDYTTYAYNKPGDETQNYLSYDAGQLISPVGQIPTGGYHPGFGPYDRTPPGPARGHETHLSSSGQGLPDYSCQGYPEQPPSPPSGASESHPLHCAVSQSLHLTQSEYNHRPSGYNEFSGSTLVPPRGGYQDRSGKTPSTAQPIAERFGPYGYSGTPGYNSCETAPSPQGYLDRRPSYDDQLPSQDITTHLPHFYSPESRTVFQESGGKGLLPETQHPPPPPCQLPVEFEPEDVRWRDPDLHEVIEFLGHPNNVIRANAAGYLQHLCYNDDHMKQKTRALGGMPLLIELLNQDIPEIQRNACGTLRNLSYGRQNDENKRAIKNAGGIPVLIRLLQKTPDNEIKELVTGILWNLSSSEELKHSIIDDGLSVIVNHVIIPHSGWNCHTDPNGQPRVQEIWWSTVFRNASGILRNVSSAGEYSRRKLRECEGLVEALLFLVKAAIGKNDMDNKSVENCVCVLRNLSFRCQEVEDPEYDKRILQHCHSRTGPMKVGDSLGCFGTTKKKKDNESSEKQRKDAPLSSTPRQRTGPIQGMKLLWQPEVVQPYLALLSECSNPETLEAAAGSIQNLAACYWQPSLDIRAAVRKEKGLPVLVELLRMDVDRVVCAVATALRNLSMDQRNKELIGKYAMRDLVQKLPSSDPLQERGGSSDETIAAVLATLNEVIIKNSDFARSLLEAGGVDRLTYIAKQKGRFSTRVVKFTAQLLHNMWQHQDLRELCKKAGWKESHFITRTMVARSTASTPTSANSTLHRPISTQGATKYEDRTLPHRGPDPNSSIGDGVPRSRSEELPLNDVREDIEPPPHRPPVGGVLIFPPVPVSQPLEKQSYDLHSRDSHQQVNPPVHRIQQEDSWV</sequence>
<feature type="region of interest" description="Disordered" evidence="7">
    <location>
        <begin position="63"/>
        <end position="122"/>
    </location>
</feature>
<evidence type="ECO:0000256" key="6">
    <source>
        <dbReference type="PROSITE-ProRule" id="PRU00259"/>
    </source>
</evidence>
<comment type="subcellular location">
    <subcellularLocation>
        <location evidence="1">Cell junction</location>
    </subcellularLocation>
</comment>
<dbReference type="InterPro" id="IPR028435">
    <property type="entry name" value="Plakophilin/d_Catenin"/>
</dbReference>
<feature type="region of interest" description="Disordered" evidence="7">
    <location>
        <begin position="138"/>
        <end position="175"/>
    </location>
</feature>
<dbReference type="PANTHER" id="PTHR10372">
    <property type="entry name" value="PLAKOPHILLIN-RELATED"/>
    <property type="match status" value="1"/>
</dbReference>